<reference evidence="1 2" key="1">
    <citation type="submission" date="2024-11" db="EMBL/GenBank/DDBJ databases">
        <title>A near-complete genome assembly of Cinchona calisaya.</title>
        <authorList>
            <person name="Lian D.C."/>
            <person name="Zhao X.W."/>
            <person name="Wei L."/>
        </authorList>
    </citation>
    <scope>NUCLEOTIDE SEQUENCE [LARGE SCALE GENOMIC DNA]</scope>
    <source>
        <tissue evidence="1">Nenye</tissue>
    </source>
</reference>
<sequence>MRGVKVDAENEEKGQNSCKLMENEKVLFIKDLPKEYVLKVFENMPEQDDEIGHSHSKVWCVSVSNLNIPSKVDGAVVLSIGLFLVPKTPEVCVYVQQSQAKVNDQKKSNANQNFDKARDVSFEVERSYEQEVLIACKRIRGVISQNIIEDFNNTTQHV</sequence>
<dbReference type="EMBL" id="JBJUIK010000007">
    <property type="protein sequence ID" value="KAL3523062.1"/>
    <property type="molecule type" value="Genomic_DNA"/>
</dbReference>
<keyword evidence="2" id="KW-1185">Reference proteome</keyword>
<gene>
    <name evidence="1" type="ORF">ACH5RR_015896</name>
</gene>
<evidence type="ECO:0000313" key="1">
    <source>
        <dbReference type="EMBL" id="KAL3523062.1"/>
    </source>
</evidence>
<name>A0ABD2ZUE8_9GENT</name>
<dbReference type="Proteomes" id="UP001630127">
    <property type="component" value="Unassembled WGS sequence"/>
</dbReference>
<protein>
    <submittedName>
        <fullName evidence="1">Uncharacterized protein</fullName>
    </submittedName>
</protein>
<accession>A0ABD2ZUE8</accession>
<organism evidence="1 2">
    <name type="scientific">Cinchona calisaya</name>
    <dbReference type="NCBI Taxonomy" id="153742"/>
    <lineage>
        <taxon>Eukaryota</taxon>
        <taxon>Viridiplantae</taxon>
        <taxon>Streptophyta</taxon>
        <taxon>Embryophyta</taxon>
        <taxon>Tracheophyta</taxon>
        <taxon>Spermatophyta</taxon>
        <taxon>Magnoliopsida</taxon>
        <taxon>eudicotyledons</taxon>
        <taxon>Gunneridae</taxon>
        <taxon>Pentapetalae</taxon>
        <taxon>asterids</taxon>
        <taxon>lamiids</taxon>
        <taxon>Gentianales</taxon>
        <taxon>Rubiaceae</taxon>
        <taxon>Cinchonoideae</taxon>
        <taxon>Cinchoneae</taxon>
        <taxon>Cinchona</taxon>
    </lineage>
</organism>
<comment type="caution">
    <text evidence="1">The sequence shown here is derived from an EMBL/GenBank/DDBJ whole genome shotgun (WGS) entry which is preliminary data.</text>
</comment>
<proteinExistence type="predicted"/>
<evidence type="ECO:0000313" key="2">
    <source>
        <dbReference type="Proteomes" id="UP001630127"/>
    </source>
</evidence>
<dbReference type="AlphaFoldDB" id="A0ABD2ZUE8"/>